<name>A0A955KZQ2_9BACT</name>
<evidence type="ECO:0000313" key="1">
    <source>
        <dbReference type="EMBL" id="MCA9379339.1"/>
    </source>
</evidence>
<comment type="caution">
    <text evidence="1">The sequence shown here is derived from an EMBL/GenBank/DDBJ whole genome shotgun (WGS) entry which is preliminary data.</text>
</comment>
<reference evidence="1" key="1">
    <citation type="submission" date="2020-04" db="EMBL/GenBank/DDBJ databases">
        <authorList>
            <person name="Zhang T."/>
        </authorList>
    </citation>
    <scope>NUCLEOTIDE SEQUENCE</scope>
    <source>
        <strain evidence="1">HKST-UBA12</strain>
    </source>
</reference>
<accession>A0A955KZQ2</accession>
<organism evidence="1 2">
    <name type="scientific">Candidatus Dojkabacteria bacterium</name>
    <dbReference type="NCBI Taxonomy" id="2099670"/>
    <lineage>
        <taxon>Bacteria</taxon>
        <taxon>Candidatus Dojkabacteria</taxon>
    </lineage>
</organism>
<proteinExistence type="predicted"/>
<protein>
    <submittedName>
        <fullName evidence="1">Uncharacterized protein</fullName>
    </submittedName>
</protein>
<dbReference type="AlphaFoldDB" id="A0A955KZQ2"/>
<reference evidence="1" key="2">
    <citation type="journal article" date="2021" name="Microbiome">
        <title>Successional dynamics and alternative stable states in a saline activated sludge microbial community over 9 years.</title>
        <authorList>
            <person name="Wang Y."/>
            <person name="Ye J."/>
            <person name="Ju F."/>
            <person name="Liu L."/>
            <person name="Boyd J.A."/>
            <person name="Deng Y."/>
            <person name="Parks D.H."/>
            <person name="Jiang X."/>
            <person name="Yin X."/>
            <person name="Woodcroft B.J."/>
            <person name="Tyson G.W."/>
            <person name="Hugenholtz P."/>
            <person name="Polz M.F."/>
            <person name="Zhang T."/>
        </authorList>
    </citation>
    <scope>NUCLEOTIDE SEQUENCE</scope>
    <source>
        <strain evidence="1">HKST-UBA12</strain>
    </source>
</reference>
<dbReference type="EMBL" id="JAGQLI010000148">
    <property type="protein sequence ID" value="MCA9379339.1"/>
    <property type="molecule type" value="Genomic_DNA"/>
</dbReference>
<gene>
    <name evidence="1" type="ORF">KC640_02835</name>
</gene>
<evidence type="ECO:0000313" key="2">
    <source>
        <dbReference type="Proteomes" id="UP000760819"/>
    </source>
</evidence>
<dbReference type="Proteomes" id="UP000760819">
    <property type="component" value="Unassembled WGS sequence"/>
</dbReference>
<sequence>MNSSLPPDITFPVSASADTYPRTIEPQVYPEQPAGTLEWVAQQWGRFPIPEDGNNDLSSLVCAVKDAFSEYIRDVKRPNDPFNEFYKHQGELKGILHEADGGLYIQMLHLLSETERILRENNLWSEGQGSLLTEEESQSLLSWHKRQVSTIAASSIQMLDSEDI</sequence>
<feature type="non-terminal residue" evidence="1">
    <location>
        <position position="164"/>
    </location>
</feature>